<keyword evidence="11 15" id="KW-0106">Calcium</keyword>
<protein>
    <recommendedName>
        <fullName evidence="4">tripeptidyl-peptidase II</fullName>
        <ecNumber evidence="4">3.4.14.10</ecNumber>
    </recommendedName>
</protein>
<evidence type="ECO:0000256" key="10">
    <source>
        <dbReference type="ARBA" id="ARBA00022825"/>
    </source>
</evidence>
<evidence type="ECO:0000256" key="5">
    <source>
        <dbReference type="ARBA" id="ARBA00022525"/>
    </source>
</evidence>
<evidence type="ECO:0000256" key="6">
    <source>
        <dbReference type="ARBA" id="ARBA00022670"/>
    </source>
</evidence>
<evidence type="ECO:0000313" key="18">
    <source>
        <dbReference type="EMBL" id="TVY28517.1"/>
    </source>
</evidence>
<evidence type="ECO:0000256" key="1">
    <source>
        <dbReference type="ARBA" id="ARBA00001910"/>
    </source>
</evidence>
<dbReference type="RefSeq" id="XP_031007305.1">
    <property type="nucleotide sequence ID" value="XM_031146893.1"/>
</dbReference>
<proteinExistence type="predicted"/>
<evidence type="ECO:0000256" key="14">
    <source>
        <dbReference type="ARBA" id="ARBA00023180"/>
    </source>
</evidence>
<evidence type="ECO:0000256" key="15">
    <source>
        <dbReference type="PROSITE-ProRule" id="PRU01032"/>
    </source>
</evidence>
<dbReference type="CDD" id="cd04056">
    <property type="entry name" value="Peptidases_S53"/>
    <property type="match status" value="1"/>
</dbReference>
<keyword evidence="13" id="KW-0865">Zymogen</keyword>
<dbReference type="OrthoDB" id="409122at2759"/>
<comment type="catalytic activity">
    <reaction evidence="1">
        <text>Release of an N-terminal tripeptide from a polypeptide.</text>
        <dbReference type="EC" id="3.4.14.10"/>
    </reaction>
</comment>
<comment type="cofactor">
    <cofactor evidence="15">
        <name>Ca(2+)</name>
        <dbReference type="ChEBI" id="CHEBI:29108"/>
    </cofactor>
    <text evidence="15">Binds 1 Ca(2+) ion per subunit.</text>
</comment>
<gene>
    <name evidence="18" type="primary">sed3_1</name>
    <name evidence="18" type="ORF">LHYA1_G001915</name>
</gene>
<comment type="function">
    <text evidence="2">Secreted tripeptidyl-peptidase which degrades proteins at acidic pHs and is involved in virulence.</text>
</comment>
<dbReference type="InterPro" id="IPR023828">
    <property type="entry name" value="Peptidase_S8_Ser-AS"/>
</dbReference>
<comment type="subcellular location">
    <subcellularLocation>
        <location evidence="3">Secreted</location>
        <location evidence="3">Extracellular space</location>
    </subcellularLocation>
</comment>
<keyword evidence="9 15" id="KW-0378">Hydrolase</keyword>
<feature type="binding site" evidence="15">
    <location>
        <position position="576"/>
    </location>
    <ligand>
        <name>Ca(2+)</name>
        <dbReference type="ChEBI" id="CHEBI:29108"/>
    </ligand>
</feature>
<accession>A0A8H8R4N0</accession>
<sequence>MVSFKSILAVLAASSSCLASPLTNPARRDGDFKSSVVESLSGPPLGWAKDESLKLNKEDMKISLRIHLVQQDMDKFHELAINIATPGHDLYGSHLSQHVIDAMIAPKDESKDLVMQWLESEGMSDEASLSPRLDSVLIQTTVDKIEKLLKAEYSAFIHATTGDEVLRTLEYSLPDVLKGHVDMVQPTTFFGLRALKSTISAVRPVSQKQQPDLNSTGPVSAVTGCSGGQITPTCLAHLYNFASSTSTQTTGKFGIAGFLEQYAIKSDLSTFLDSYAVFSNEDTSFTCTAVNGGSCTSSTAGDEANLDVQYGRAIAKSIPITFYSVGGLGEWVGSGTNTNEPYQEFLTYLLGLTDANLPNTLSISYGDDEATVPNSYATNACNLFSQLGARGVSILVAAGDSGVGDTCTVDGTKQFTTAFPASCPFVTTVGGTTGTSPESAWTDGGGGFSNLFARPSYQSSAVSSWLSTDTTHTSFSKYFNSSGRAYPDVAAQATDFVIVVGGEEEEVDGTSCATPTFAGVVQLLNSARIASGKAGLGFLNPWLYGNATSALTDISSGKITGCSGVITSAGFDAVTGWDPATGLGTPNYAKLLTIAQDTA</sequence>
<keyword evidence="12" id="KW-0843">Virulence</keyword>
<comment type="caution">
    <text evidence="18">The sequence shown here is derived from an EMBL/GenBank/DDBJ whole genome shotgun (WGS) entry which is preliminary data.</text>
</comment>
<name>A0A8H8R4N0_9HELO</name>
<keyword evidence="14" id="KW-0325">Glycoprotein</keyword>
<evidence type="ECO:0000256" key="13">
    <source>
        <dbReference type="ARBA" id="ARBA00023145"/>
    </source>
</evidence>
<dbReference type="GO" id="GO:0008240">
    <property type="term" value="F:tripeptidyl-peptidase activity"/>
    <property type="evidence" value="ECO:0007669"/>
    <property type="project" value="UniProtKB-EC"/>
</dbReference>
<evidence type="ECO:0000259" key="17">
    <source>
        <dbReference type="PROSITE" id="PS51695"/>
    </source>
</evidence>
<feature type="binding site" evidence="15">
    <location>
        <position position="553"/>
    </location>
    <ligand>
        <name>Ca(2+)</name>
        <dbReference type="ChEBI" id="CHEBI:29108"/>
    </ligand>
</feature>
<dbReference type="PROSITE" id="PS51257">
    <property type="entry name" value="PROKAR_LIPOPROTEIN"/>
    <property type="match status" value="1"/>
</dbReference>
<feature type="signal peptide" evidence="16">
    <location>
        <begin position="1"/>
        <end position="19"/>
    </location>
</feature>
<dbReference type="GO" id="GO:0046872">
    <property type="term" value="F:metal ion binding"/>
    <property type="evidence" value="ECO:0007669"/>
    <property type="project" value="UniProtKB-UniRule"/>
</dbReference>
<keyword evidence="7 15" id="KW-0479">Metal-binding</keyword>
<evidence type="ECO:0000256" key="4">
    <source>
        <dbReference type="ARBA" id="ARBA00012462"/>
    </source>
</evidence>
<dbReference type="FunFam" id="3.40.50.200:FF:000015">
    <property type="entry name" value="Tripeptidyl peptidase A"/>
    <property type="match status" value="1"/>
</dbReference>
<dbReference type="InterPro" id="IPR036852">
    <property type="entry name" value="Peptidase_S8/S53_dom_sf"/>
</dbReference>
<dbReference type="EC" id="3.4.14.10" evidence="4"/>
<dbReference type="SUPFAM" id="SSF52743">
    <property type="entry name" value="Subtilisin-like"/>
    <property type="match status" value="1"/>
</dbReference>
<dbReference type="InterPro" id="IPR000209">
    <property type="entry name" value="Peptidase_S8/S53_dom"/>
</dbReference>
<evidence type="ECO:0000256" key="9">
    <source>
        <dbReference type="ARBA" id="ARBA00022801"/>
    </source>
</evidence>
<dbReference type="Gene3D" id="3.40.50.200">
    <property type="entry name" value="Peptidase S8/S53 domain"/>
    <property type="match status" value="1"/>
</dbReference>
<feature type="domain" description="Peptidase S53" evidence="17">
    <location>
        <begin position="229"/>
        <end position="598"/>
    </location>
</feature>
<dbReference type="InterPro" id="IPR050819">
    <property type="entry name" value="Tripeptidyl-peptidase_I"/>
</dbReference>
<keyword evidence="6 15" id="KW-0645">Protease</keyword>
<evidence type="ECO:0000256" key="3">
    <source>
        <dbReference type="ARBA" id="ARBA00004239"/>
    </source>
</evidence>
<organism evidence="18 19">
    <name type="scientific">Lachnellula hyalina</name>
    <dbReference type="NCBI Taxonomy" id="1316788"/>
    <lineage>
        <taxon>Eukaryota</taxon>
        <taxon>Fungi</taxon>
        <taxon>Dikarya</taxon>
        <taxon>Ascomycota</taxon>
        <taxon>Pezizomycotina</taxon>
        <taxon>Leotiomycetes</taxon>
        <taxon>Helotiales</taxon>
        <taxon>Lachnaceae</taxon>
        <taxon>Lachnellula</taxon>
    </lineage>
</organism>
<feature type="active site" description="Charge relay system" evidence="15">
    <location>
        <position position="307"/>
    </location>
</feature>
<dbReference type="Pfam" id="PF09286">
    <property type="entry name" value="Pro-kuma_activ"/>
    <property type="match status" value="1"/>
</dbReference>
<keyword evidence="10 15" id="KW-0720">Serine protease</keyword>
<evidence type="ECO:0000256" key="16">
    <source>
        <dbReference type="SAM" id="SignalP"/>
    </source>
</evidence>
<dbReference type="PROSITE" id="PS51695">
    <property type="entry name" value="SEDOLISIN"/>
    <property type="match status" value="1"/>
</dbReference>
<dbReference type="InterPro" id="IPR030400">
    <property type="entry name" value="Sedolisin_dom"/>
</dbReference>
<feature type="binding site" evidence="15">
    <location>
        <position position="578"/>
    </location>
    <ligand>
        <name>Ca(2+)</name>
        <dbReference type="ChEBI" id="CHEBI:29108"/>
    </ligand>
</feature>
<evidence type="ECO:0000256" key="2">
    <source>
        <dbReference type="ARBA" id="ARBA00002451"/>
    </source>
</evidence>
<evidence type="ECO:0000256" key="8">
    <source>
        <dbReference type="ARBA" id="ARBA00022729"/>
    </source>
</evidence>
<dbReference type="Proteomes" id="UP000431533">
    <property type="component" value="Unassembled WGS sequence"/>
</dbReference>
<dbReference type="PANTHER" id="PTHR14218">
    <property type="entry name" value="PROTEASE S8 TRIPEPTIDYL PEPTIDASE I CLN2"/>
    <property type="match status" value="1"/>
</dbReference>
<feature type="active site" description="Charge relay system" evidence="15">
    <location>
        <position position="511"/>
    </location>
</feature>
<evidence type="ECO:0000313" key="19">
    <source>
        <dbReference type="Proteomes" id="UP000431533"/>
    </source>
</evidence>
<evidence type="ECO:0000256" key="7">
    <source>
        <dbReference type="ARBA" id="ARBA00022723"/>
    </source>
</evidence>
<dbReference type="InterPro" id="IPR015366">
    <property type="entry name" value="S53_propep"/>
</dbReference>
<dbReference type="AlphaFoldDB" id="A0A8H8R4N0"/>
<dbReference type="Pfam" id="PF00082">
    <property type="entry name" value="Peptidase_S8"/>
    <property type="match status" value="1"/>
</dbReference>
<dbReference type="PANTHER" id="PTHR14218:SF10">
    <property type="entry name" value="PEPTIDASE S53 DOMAIN-CONTAINING PROTEIN"/>
    <property type="match status" value="1"/>
</dbReference>
<dbReference type="GeneID" id="41982113"/>
<dbReference type="PROSITE" id="PS00138">
    <property type="entry name" value="SUBTILASE_SER"/>
    <property type="match status" value="1"/>
</dbReference>
<dbReference type="EMBL" id="QGMH01000029">
    <property type="protein sequence ID" value="TVY28517.1"/>
    <property type="molecule type" value="Genomic_DNA"/>
</dbReference>
<dbReference type="GO" id="GO:0006508">
    <property type="term" value="P:proteolysis"/>
    <property type="evidence" value="ECO:0007669"/>
    <property type="project" value="UniProtKB-KW"/>
</dbReference>
<dbReference type="SMART" id="SM00944">
    <property type="entry name" value="Pro-kuma_activ"/>
    <property type="match status" value="1"/>
</dbReference>
<dbReference type="GO" id="GO:0005576">
    <property type="term" value="C:extracellular region"/>
    <property type="evidence" value="ECO:0007669"/>
    <property type="project" value="UniProtKB-SubCell"/>
</dbReference>
<keyword evidence="19" id="KW-1185">Reference proteome</keyword>
<feature type="binding site" evidence="15">
    <location>
        <position position="554"/>
    </location>
    <ligand>
        <name>Ca(2+)</name>
        <dbReference type="ChEBI" id="CHEBI:29108"/>
    </ligand>
</feature>
<dbReference type="GO" id="GO:0004252">
    <property type="term" value="F:serine-type endopeptidase activity"/>
    <property type="evidence" value="ECO:0007669"/>
    <property type="project" value="UniProtKB-UniRule"/>
</dbReference>
<dbReference type="SUPFAM" id="SSF54897">
    <property type="entry name" value="Protease propeptides/inhibitors"/>
    <property type="match status" value="1"/>
</dbReference>
<keyword evidence="8 16" id="KW-0732">Signal</keyword>
<keyword evidence="5" id="KW-0964">Secreted</keyword>
<evidence type="ECO:0000256" key="12">
    <source>
        <dbReference type="ARBA" id="ARBA00023026"/>
    </source>
</evidence>
<feature type="active site" description="Charge relay system" evidence="15">
    <location>
        <position position="303"/>
    </location>
</feature>
<evidence type="ECO:0000256" key="11">
    <source>
        <dbReference type="ARBA" id="ARBA00022837"/>
    </source>
</evidence>
<feature type="chain" id="PRO_5034107155" description="tripeptidyl-peptidase II" evidence="16">
    <location>
        <begin position="20"/>
        <end position="599"/>
    </location>
</feature>
<reference evidence="18 19" key="1">
    <citation type="submission" date="2018-05" db="EMBL/GenBank/DDBJ databases">
        <title>Genome sequencing and assembly of the regulated plant pathogen Lachnellula willkommii and related sister species for the development of diagnostic species identification markers.</title>
        <authorList>
            <person name="Giroux E."/>
            <person name="Bilodeau G."/>
        </authorList>
    </citation>
    <scope>NUCLEOTIDE SEQUENCE [LARGE SCALE GENOMIC DNA]</scope>
    <source>
        <strain evidence="18 19">CBS 185.66</strain>
    </source>
</reference>
<dbReference type="CDD" id="cd11377">
    <property type="entry name" value="Pro-peptidase_S53"/>
    <property type="match status" value="1"/>
</dbReference>